<dbReference type="InterPro" id="IPR005841">
    <property type="entry name" value="Alpha-D-phosphohexomutase_SF"/>
</dbReference>
<evidence type="ECO:0000256" key="4">
    <source>
        <dbReference type="ARBA" id="ARBA00022723"/>
    </source>
</evidence>
<sequence>MGKYFGTDGIRGVAFEKLTAELAFKVGVAIGQVIKPKTIVIGTDTRKSKDMLAYSLSAGVMSQGVDVLFAGVVSTPMIAYYSEIHQTIGVMITASHNPYMDNGIKVFNKGYKTVDALELELEHVIDHGPFTPSAVFGKLTLTEDVRKAYLDFYEGLGLKPSTLKIVYDSANGANYEIAKTIFDRYYPNAIQYNNTPDGYNINVSCGSTHMDYISQKVVEQQADIGFAYDGDGDRCLVSDSNGKLIDGDLLMYVFATYMKEKGLLNKNHLVVTKMSNPGMLKELKNQGITFSLTDVGDKYVFKEMNDYGYSLGGEASGHIILNHLMHSGDGLLVSLYLLKILEEKQIKLEDLINHIELYPLTLVNLKNIDKKVLEKTVVKALIEEVKQTLGEDSLVLIRPSGTEPLVRVTISHPNTALVNDCVDKLVDLIKKEGTLS</sequence>
<dbReference type="GO" id="GO:0005975">
    <property type="term" value="P:carbohydrate metabolic process"/>
    <property type="evidence" value="ECO:0007669"/>
    <property type="project" value="InterPro"/>
</dbReference>
<keyword evidence="3" id="KW-0597">Phosphoprotein</keyword>
<dbReference type="InterPro" id="IPR005845">
    <property type="entry name" value="A-D-PHexomutase_a/b/a-II"/>
</dbReference>
<dbReference type="InterPro" id="IPR005844">
    <property type="entry name" value="A-D-PHexomutase_a/b/a-I"/>
</dbReference>
<evidence type="ECO:0000256" key="9">
    <source>
        <dbReference type="RuleBase" id="RU004326"/>
    </source>
</evidence>
<dbReference type="PRINTS" id="PR00509">
    <property type="entry name" value="PGMPMM"/>
</dbReference>
<dbReference type="GO" id="GO:0008966">
    <property type="term" value="F:phosphoglucosamine mutase activity"/>
    <property type="evidence" value="ECO:0007669"/>
    <property type="project" value="UniProtKB-EC"/>
</dbReference>
<evidence type="ECO:0000259" key="13">
    <source>
        <dbReference type="Pfam" id="PF02880"/>
    </source>
</evidence>
<keyword evidence="15" id="KW-1185">Reference proteome</keyword>
<feature type="domain" description="Alpha-D-phosphohexomutase alpha/beta/alpha" evidence="11">
    <location>
        <begin position="3"/>
        <end position="127"/>
    </location>
</feature>
<organism evidence="14 15">
    <name type="scientific">Acholeplasma brassicae</name>
    <dbReference type="NCBI Taxonomy" id="61635"/>
    <lineage>
        <taxon>Bacteria</taxon>
        <taxon>Bacillati</taxon>
        <taxon>Mycoplasmatota</taxon>
        <taxon>Mollicutes</taxon>
        <taxon>Acholeplasmatales</taxon>
        <taxon>Acholeplasmataceae</taxon>
        <taxon>Acholeplasma</taxon>
    </lineage>
</organism>
<dbReference type="FunFam" id="3.40.120.10:FF:000002">
    <property type="entry name" value="Phosphoglucosamine mutase"/>
    <property type="match status" value="1"/>
</dbReference>
<evidence type="ECO:0000259" key="10">
    <source>
        <dbReference type="Pfam" id="PF00408"/>
    </source>
</evidence>
<keyword evidence="4 9" id="KW-0479">Metal-binding</keyword>
<feature type="domain" description="Alpha-D-phosphohexomutase alpha/beta/alpha" evidence="12">
    <location>
        <begin position="158"/>
        <end position="242"/>
    </location>
</feature>
<dbReference type="STRING" id="61635.BN85300310"/>
<dbReference type="Pfam" id="PF00408">
    <property type="entry name" value="PGM_PMM_IV"/>
    <property type="match status" value="1"/>
</dbReference>
<name>U4KLY2_9MOLU</name>
<dbReference type="InterPro" id="IPR005846">
    <property type="entry name" value="A-D-PHexomutase_a/b/a-III"/>
</dbReference>
<dbReference type="OrthoDB" id="9806956at2"/>
<dbReference type="Gene3D" id="3.40.120.10">
    <property type="entry name" value="Alpha-D-Glucose-1,6-Bisphosphate, subunit A, domain 3"/>
    <property type="match status" value="3"/>
</dbReference>
<evidence type="ECO:0000313" key="15">
    <source>
        <dbReference type="Proteomes" id="UP000032737"/>
    </source>
</evidence>
<evidence type="ECO:0000256" key="2">
    <source>
        <dbReference type="ARBA" id="ARBA00010231"/>
    </source>
</evidence>
<dbReference type="GO" id="GO:0000287">
    <property type="term" value="F:magnesium ion binding"/>
    <property type="evidence" value="ECO:0007669"/>
    <property type="project" value="InterPro"/>
</dbReference>
<evidence type="ECO:0000256" key="5">
    <source>
        <dbReference type="ARBA" id="ARBA00022842"/>
    </source>
</evidence>
<dbReference type="InterPro" id="IPR005843">
    <property type="entry name" value="A-D-PHexomutase_C"/>
</dbReference>
<proteinExistence type="inferred from homology"/>
<comment type="cofactor">
    <cofactor evidence="1">
        <name>Mg(2+)</name>
        <dbReference type="ChEBI" id="CHEBI:18420"/>
    </cofactor>
</comment>
<comment type="similarity">
    <text evidence="2 9">Belongs to the phosphohexose mutase family.</text>
</comment>
<evidence type="ECO:0000259" key="11">
    <source>
        <dbReference type="Pfam" id="PF02878"/>
    </source>
</evidence>
<reference evidence="14 15" key="1">
    <citation type="journal article" date="2013" name="J. Mol. Microbiol. Biotechnol.">
        <title>Analysis of the Complete Genomes of Acholeplasma brassicae , A. palmae and A. laidlawii and Their Comparison to the Obligate Parasites from ' Candidatus Phytoplasma'.</title>
        <authorList>
            <person name="Kube M."/>
            <person name="Siewert C."/>
            <person name="Migdoll A.M."/>
            <person name="Duduk B."/>
            <person name="Holz S."/>
            <person name="Rabus R."/>
            <person name="Seemuller E."/>
            <person name="Mitrovic J."/>
            <person name="Muller I."/>
            <person name="Buttner C."/>
            <person name="Reinhardt R."/>
        </authorList>
    </citation>
    <scope>NUCLEOTIDE SEQUENCE [LARGE SCALE GENOMIC DNA]</scope>
    <source>
        <strain evidence="15">0502</strain>
    </source>
</reference>
<dbReference type="InterPro" id="IPR036900">
    <property type="entry name" value="A-D-PHexomutase_C_sf"/>
</dbReference>
<dbReference type="KEGG" id="abra:BN85300310"/>
<dbReference type="Gene3D" id="3.30.310.50">
    <property type="entry name" value="Alpha-D-phosphohexomutase, C-terminal domain"/>
    <property type="match status" value="1"/>
</dbReference>
<feature type="domain" description="Alpha-D-phosphohexomutase alpha/beta/alpha" evidence="13">
    <location>
        <begin position="246"/>
        <end position="356"/>
    </location>
</feature>
<evidence type="ECO:0000256" key="6">
    <source>
        <dbReference type="ARBA" id="ARBA00023235"/>
    </source>
</evidence>
<dbReference type="Proteomes" id="UP000032737">
    <property type="component" value="Chromosome"/>
</dbReference>
<dbReference type="InterPro" id="IPR016066">
    <property type="entry name" value="A-D-PHexomutase_CS"/>
</dbReference>
<dbReference type="EMBL" id="FO681348">
    <property type="protein sequence ID" value="CCV65052.1"/>
    <property type="molecule type" value="Genomic_DNA"/>
</dbReference>
<keyword evidence="6 14" id="KW-0413">Isomerase</keyword>
<evidence type="ECO:0000256" key="8">
    <source>
        <dbReference type="ARBA" id="ARBA00068193"/>
    </source>
</evidence>
<dbReference type="RefSeq" id="WP_030003926.1">
    <property type="nucleotide sequence ID" value="NC_022549.1"/>
</dbReference>
<dbReference type="SUPFAM" id="SSF53738">
    <property type="entry name" value="Phosphoglucomutase, first 3 domains"/>
    <property type="match status" value="3"/>
</dbReference>
<dbReference type="PROSITE" id="PS00710">
    <property type="entry name" value="PGM_PMM"/>
    <property type="match status" value="1"/>
</dbReference>
<accession>U4KLY2</accession>
<keyword evidence="5 9" id="KW-0460">Magnesium</keyword>
<dbReference type="SUPFAM" id="SSF55957">
    <property type="entry name" value="Phosphoglucomutase, C-terminal domain"/>
    <property type="match status" value="1"/>
</dbReference>
<dbReference type="Pfam" id="PF02878">
    <property type="entry name" value="PGM_PMM_I"/>
    <property type="match status" value="1"/>
</dbReference>
<protein>
    <recommendedName>
        <fullName evidence="8">Phosphoglucosamine mutase</fullName>
        <ecNumber evidence="7">5.4.2.10</ecNumber>
    </recommendedName>
</protein>
<dbReference type="FunFam" id="3.40.120.10:FF:000001">
    <property type="entry name" value="Phosphoglucosamine mutase"/>
    <property type="match status" value="1"/>
</dbReference>
<dbReference type="HOGENOM" id="CLU_016950_7_0_14"/>
<dbReference type="Pfam" id="PF02879">
    <property type="entry name" value="PGM_PMM_II"/>
    <property type="match status" value="1"/>
</dbReference>
<dbReference type="PANTHER" id="PTHR43771">
    <property type="entry name" value="PHOSPHOMANNOMUTASE"/>
    <property type="match status" value="1"/>
</dbReference>
<evidence type="ECO:0000256" key="1">
    <source>
        <dbReference type="ARBA" id="ARBA00001946"/>
    </source>
</evidence>
<gene>
    <name evidence="14" type="primary">glmM</name>
    <name evidence="14" type="ORF">BN85300310</name>
</gene>
<evidence type="ECO:0000256" key="3">
    <source>
        <dbReference type="ARBA" id="ARBA00022553"/>
    </source>
</evidence>
<evidence type="ECO:0000313" key="14">
    <source>
        <dbReference type="EMBL" id="CCV65052.1"/>
    </source>
</evidence>
<feature type="domain" description="Alpha-D-phosphohexomutase C-terminal" evidence="10">
    <location>
        <begin position="364"/>
        <end position="427"/>
    </location>
</feature>
<dbReference type="Pfam" id="PF02880">
    <property type="entry name" value="PGM_PMM_III"/>
    <property type="match status" value="1"/>
</dbReference>
<dbReference type="AlphaFoldDB" id="U4KLY2"/>
<evidence type="ECO:0000256" key="7">
    <source>
        <dbReference type="ARBA" id="ARBA00066330"/>
    </source>
</evidence>
<dbReference type="InterPro" id="IPR016055">
    <property type="entry name" value="A-D-PHexomutase_a/b/a-I/II/III"/>
</dbReference>
<dbReference type="PANTHER" id="PTHR43771:SF1">
    <property type="entry name" value="PHOSPHOMANNOMUTASE"/>
    <property type="match status" value="1"/>
</dbReference>
<evidence type="ECO:0000259" key="12">
    <source>
        <dbReference type="Pfam" id="PF02879"/>
    </source>
</evidence>
<dbReference type="EC" id="5.4.2.10" evidence="7"/>